<dbReference type="GO" id="GO:0006355">
    <property type="term" value="P:regulation of DNA-templated transcription"/>
    <property type="evidence" value="ECO:0007669"/>
    <property type="project" value="InterPro"/>
</dbReference>
<dbReference type="NCBIfam" id="TIGR00254">
    <property type="entry name" value="GGDEF"/>
    <property type="match status" value="1"/>
</dbReference>
<dbReference type="InterPro" id="IPR029016">
    <property type="entry name" value="GAF-like_dom_sf"/>
</dbReference>
<keyword evidence="1" id="KW-0600">Photoreceptor protein</keyword>
<evidence type="ECO:0000313" key="9">
    <source>
        <dbReference type="Proteomes" id="UP000600449"/>
    </source>
</evidence>
<dbReference type="InterPro" id="IPR043128">
    <property type="entry name" value="Rev_trsase/Diguanyl_cyclase"/>
</dbReference>
<dbReference type="Gene3D" id="3.30.450.20">
    <property type="entry name" value="PAS domain"/>
    <property type="match status" value="1"/>
</dbReference>
<dbReference type="InterPro" id="IPR001294">
    <property type="entry name" value="Phytochrome"/>
</dbReference>
<dbReference type="GO" id="GO:0009584">
    <property type="term" value="P:detection of visible light"/>
    <property type="evidence" value="ECO:0007669"/>
    <property type="project" value="InterPro"/>
</dbReference>
<dbReference type="EMBL" id="BMMF01000015">
    <property type="protein sequence ID" value="GGK50600.1"/>
    <property type="molecule type" value="Genomic_DNA"/>
</dbReference>
<dbReference type="InterPro" id="IPR000160">
    <property type="entry name" value="GGDEF_dom"/>
</dbReference>
<dbReference type="PROSITE" id="PS50887">
    <property type="entry name" value="GGDEF"/>
    <property type="match status" value="1"/>
</dbReference>
<dbReference type="CDD" id="cd01949">
    <property type="entry name" value="GGDEF"/>
    <property type="match status" value="1"/>
</dbReference>
<dbReference type="Gene3D" id="3.30.450.40">
    <property type="match status" value="1"/>
</dbReference>
<dbReference type="AlphaFoldDB" id="A0A917QIG9"/>
<keyword evidence="4" id="KW-0675">Receptor</keyword>
<organism evidence="8 9">
    <name type="scientific">Salinarimonas ramus</name>
    <dbReference type="NCBI Taxonomy" id="690164"/>
    <lineage>
        <taxon>Bacteria</taxon>
        <taxon>Pseudomonadati</taxon>
        <taxon>Pseudomonadota</taxon>
        <taxon>Alphaproteobacteria</taxon>
        <taxon>Hyphomicrobiales</taxon>
        <taxon>Salinarimonadaceae</taxon>
        <taxon>Salinarimonas</taxon>
    </lineage>
</organism>
<dbReference type="PANTHER" id="PTHR33121:SF70">
    <property type="entry name" value="SIGNALING PROTEIN YKOW"/>
    <property type="match status" value="1"/>
</dbReference>
<dbReference type="Gene3D" id="3.20.20.450">
    <property type="entry name" value="EAL domain"/>
    <property type="match status" value="1"/>
</dbReference>
<dbReference type="InterPro" id="IPR029787">
    <property type="entry name" value="Nucleotide_cyclase"/>
</dbReference>
<evidence type="ECO:0000313" key="8">
    <source>
        <dbReference type="EMBL" id="GGK50600.1"/>
    </source>
</evidence>
<dbReference type="PANTHER" id="PTHR33121">
    <property type="entry name" value="CYCLIC DI-GMP PHOSPHODIESTERASE PDEF"/>
    <property type="match status" value="1"/>
</dbReference>
<evidence type="ECO:0000259" key="7">
    <source>
        <dbReference type="PROSITE" id="PS50887"/>
    </source>
</evidence>
<dbReference type="SUPFAM" id="SSF55785">
    <property type="entry name" value="PYP-like sensor domain (PAS domain)"/>
    <property type="match status" value="1"/>
</dbReference>
<dbReference type="PROSITE" id="PS50046">
    <property type="entry name" value="PHYTOCHROME_2"/>
    <property type="match status" value="1"/>
</dbReference>
<dbReference type="InterPro" id="IPR035965">
    <property type="entry name" value="PAS-like_dom_sf"/>
</dbReference>
<dbReference type="InterPro" id="IPR016132">
    <property type="entry name" value="Phyto_chromo_attachment"/>
</dbReference>
<dbReference type="GO" id="GO:0071111">
    <property type="term" value="F:cyclic-guanylate-specific phosphodiesterase activity"/>
    <property type="evidence" value="ECO:0007669"/>
    <property type="project" value="InterPro"/>
</dbReference>
<dbReference type="InterPro" id="IPR043150">
    <property type="entry name" value="Phytochrome_PHY_sf"/>
</dbReference>
<dbReference type="SMART" id="SM00052">
    <property type="entry name" value="EAL"/>
    <property type="match status" value="1"/>
</dbReference>
<dbReference type="Proteomes" id="UP000600449">
    <property type="component" value="Unassembled WGS sequence"/>
</dbReference>
<dbReference type="CDD" id="cd01948">
    <property type="entry name" value="EAL"/>
    <property type="match status" value="1"/>
</dbReference>
<sequence>MTVLSQLSPDPKSVCEAEPITRPGAVQPFGFLVAVEGEEKRVAFASANVVAFLGRAASDLVGRPLSEVLCEASCARIDSLMDTERYAPTNFTRVRVRDDAATFDAVAHRSGRHLVVECLAPAEPADAAQAISDAQRLIQRLREAPDLDTMLARAADEARALTGFDRAMVYRFDEDDHGAVVAESRRADLEPYLGLHYPASDIPSQARRMYLLQRVRHIPDIDAVPAALVGAPGHDPADLDLTHSVVRAVSPYHVAYLRNMGVKATLAVSLIVDDALWGMLVFHHGRRRDVDCTMRGLCDVVGQALSALVDVRTGADREAVVASRTAAIRAVERELAEADAIGTGLGTVADRLNEAMGAGGCYIRIGGASLRFGTTPPEPACRTILARLAEEGAGYCASAELRTRDRALAAHAESAAGAAAIFLPGRPGDGVVWFRPERRRTISWGGDPNRPVHIDPRTGELGPRRSFATFLEEVDGTSTRFDAADAEVALRLRRAVIAALLRISEERLNWARNFDALTGLLRREVAEARLRRMVAAAESQLVGAVVVGVARFTALVERFGAKAGEEALVETARRLQELVRKGEVVARYGEESFLLIVRRDGPDDLRRLGTAILDAFRTPLASGDREIPLTVHAGIAAHPGCALDVLVTTAVLAEREAAKERRGRWVLLERPPTREAPSAAELELEIAPALARGEFRCAFAPILALDDGRPLGVEALPRWTSRAYGEVPADLFLPAAVEAGQIFALTVAHLENAMRTVRPEIAAGRIGHLAIAVEPALLERRSFAAAILSALDRNRIAPDALVVGVPEAALDVPAIGVVLGELRARGVRVAVTHFGAGRSALASLAGLPVDCARIDRSLLAAALADARGAALFSAVVGLVRALGCDTLVEGITTEEERARARAEGCRAAQGPLLAPELEADALASWLDGQAGVGA</sequence>
<dbReference type="PROSITE" id="PS50883">
    <property type="entry name" value="EAL"/>
    <property type="match status" value="1"/>
</dbReference>
<dbReference type="PRINTS" id="PR01033">
    <property type="entry name" value="PHYTOCHROME"/>
</dbReference>
<evidence type="ECO:0000256" key="3">
    <source>
        <dbReference type="ARBA" id="ARBA00022991"/>
    </source>
</evidence>
<dbReference type="InterPro" id="IPR035919">
    <property type="entry name" value="EAL_sf"/>
</dbReference>
<feature type="domain" description="Phytochrome chromophore attachment site" evidence="5">
    <location>
        <begin position="146"/>
        <end position="303"/>
    </location>
</feature>
<feature type="domain" description="GGDEF" evidence="7">
    <location>
        <begin position="540"/>
        <end position="670"/>
    </location>
</feature>
<name>A0A917QIG9_9HYPH</name>
<dbReference type="Gene3D" id="3.30.450.270">
    <property type="match status" value="1"/>
</dbReference>
<evidence type="ECO:0000256" key="1">
    <source>
        <dbReference type="ARBA" id="ARBA00022543"/>
    </source>
</evidence>
<proteinExistence type="predicted"/>
<feature type="domain" description="EAL" evidence="6">
    <location>
        <begin position="679"/>
        <end position="930"/>
    </location>
</feature>
<dbReference type="SUPFAM" id="SSF141868">
    <property type="entry name" value="EAL domain-like"/>
    <property type="match status" value="1"/>
</dbReference>
<dbReference type="SMART" id="SM00065">
    <property type="entry name" value="GAF"/>
    <property type="match status" value="1"/>
</dbReference>
<protein>
    <submittedName>
        <fullName evidence="8">Diguanylate cyclase</fullName>
    </submittedName>
</protein>
<dbReference type="InterPro" id="IPR013654">
    <property type="entry name" value="PAS_2"/>
</dbReference>
<dbReference type="Pfam" id="PF01590">
    <property type="entry name" value="GAF"/>
    <property type="match status" value="1"/>
</dbReference>
<keyword evidence="9" id="KW-1185">Reference proteome</keyword>
<evidence type="ECO:0000259" key="6">
    <source>
        <dbReference type="PROSITE" id="PS50883"/>
    </source>
</evidence>
<reference evidence="8 9" key="1">
    <citation type="journal article" date="2014" name="Int. J. Syst. Evol. Microbiol.">
        <title>Complete genome sequence of Corynebacterium casei LMG S-19264T (=DSM 44701T), isolated from a smear-ripened cheese.</title>
        <authorList>
            <consortium name="US DOE Joint Genome Institute (JGI-PGF)"/>
            <person name="Walter F."/>
            <person name="Albersmeier A."/>
            <person name="Kalinowski J."/>
            <person name="Ruckert C."/>
        </authorList>
    </citation>
    <scope>NUCLEOTIDE SEQUENCE [LARGE SCALE GENOMIC DNA]</scope>
    <source>
        <strain evidence="8 9">CGMCC 1.9161</strain>
    </source>
</reference>
<comment type="caution">
    <text evidence="8">The sequence shown here is derived from an EMBL/GenBank/DDBJ whole genome shotgun (WGS) entry which is preliminary data.</text>
</comment>
<dbReference type="Pfam" id="PF00990">
    <property type="entry name" value="GGDEF"/>
    <property type="match status" value="1"/>
</dbReference>
<dbReference type="SMART" id="SM00267">
    <property type="entry name" value="GGDEF"/>
    <property type="match status" value="1"/>
</dbReference>
<dbReference type="Pfam" id="PF00563">
    <property type="entry name" value="EAL"/>
    <property type="match status" value="1"/>
</dbReference>
<dbReference type="Pfam" id="PF08446">
    <property type="entry name" value="PAS_2"/>
    <property type="match status" value="1"/>
</dbReference>
<dbReference type="GO" id="GO:0009881">
    <property type="term" value="F:photoreceptor activity"/>
    <property type="evidence" value="ECO:0007669"/>
    <property type="project" value="UniProtKB-KW"/>
</dbReference>
<dbReference type="InterPro" id="IPR001633">
    <property type="entry name" value="EAL_dom"/>
</dbReference>
<gene>
    <name evidence="8" type="primary">bhpP</name>
    <name evidence="8" type="ORF">GCM10011322_42070</name>
</gene>
<evidence type="ECO:0000259" key="5">
    <source>
        <dbReference type="PROSITE" id="PS50046"/>
    </source>
</evidence>
<accession>A0A917QIG9</accession>
<dbReference type="SUPFAM" id="SSF55781">
    <property type="entry name" value="GAF domain-like"/>
    <property type="match status" value="2"/>
</dbReference>
<evidence type="ECO:0000256" key="2">
    <source>
        <dbReference type="ARBA" id="ARBA00022606"/>
    </source>
</evidence>
<keyword evidence="2" id="KW-0716">Sensory transduction</keyword>
<dbReference type="InterPro" id="IPR013515">
    <property type="entry name" value="Phytochrome_cen-reg"/>
</dbReference>
<dbReference type="Pfam" id="PF00360">
    <property type="entry name" value="PHY"/>
    <property type="match status" value="1"/>
</dbReference>
<keyword evidence="3" id="KW-0157">Chromophore</keyword>
<dbReference type="SUPFAM" id="SSF55073">
    <property type="entry name" value="Nucleotide cyclase"/>
    <property type="match status" value="1"/>
</dbReference>
<dbReference type="InterPro" id="IPR050706">
    <property type="entry name" value="Cyclic-di-GMP_PDE-like"/>
</dbReference>
<evidence type="ECO:0000256" key="4">
    <source>
        <dbReference type="ARBA" id="ARBA00023170"/>
    </source>
</evidence>
<dbReference type="Gene3D" id="3.30.70.270">
    <property type="match status" value="1"/>
</dbReference>
<dbReference type="InterPro" id="IPR003018">
    <property type="entry name" value="GAF"/>
</dbReference>